<gene>
    <name evidence="2" type="ORF">GK047_04225</name>
</gene>
<feature type="transmembrane region" description="Helical" evidence="1">
    <location>
        <begin position="122"/>
        <end position="143"/>
    </location>
</feature>
<dbReference type="PANTHER" id="PTHR40040">
    <property type="entry name" value="SMALL HYDROPHOBIC PROTEIN-RELATED"/>
    <property type="match status" value="1"/>
</dbReference>
<protein>
    <recommendedName>
        <fullName evidence="3">DUF4190 domain-containing protein</fullName>
    </recommendedName>
</protein>
<keyword evidence="1" id="KW-0472">Membrane</keyword>
<dbReference type="EMBL" id="JAAIKC010000001">
    <property type="protein sequence ID" value="NEW05226.1"/>
    <property type="molecule type" value="Genomic_DNA"/>
</dbReference>
<sequence>MKNDDVPIDKMTKERFQQDQLRIESGLGHKEEYAAEIASPMRRITYADQYKAVKAERSEARSETVQDEEIEELVAAVTRNKAVGYMALFVALAALFVWPVLLGVSGIILGIIAFFYGNKALGTWSIALGFIAVAAYFLLVPFYA</sequence>
<proteinExistence type="predicted"/>
<dbReference type="InterPro" id="IPR055338">
    <property type="entry name" value="YqfX-like"/>
</dbReference>
<dbReference type="AlphaFoldDB" id="A0A6G3ZSN3"/>
<reference evidence="2" key="1">
    <citation type="submission" date="2020-02" db="EMBL/GenBank/DDBJ databases">
        <authorList>
            <person name="Shen X.-R."/>
            <person name="Zhang Y.-X."/>
        </authorList>
    </citation>
    <scope>NUCLEOTIDE SEQUENCE</scope>
    <source>
        <strain evidence="2">SYP-B3998</strain>
    </source>
</reference>
<dbReference type="PANTHER" id="PTHR40040:SF1">
    <property type="entry name" value="MEMBRANE PROTEIN"/>
    <property type="match status" value="1"/>
</dbReference>
<evidence type="ECO:0000256" key="1">
    <source>
        <dbReference type="SAM" id="Phobius"/>
    </source>
</evidence>
<feature type="transmembrane region" description="Helical" evidence="1">
    <location>
        <begin position="88"/>
        <end position="116"/>
    </location>
</feature>
<organism evidence="2">
    <name type="scientific">Paenibacillus sp. SYP-B3998</name>
    <dbReference type="NCBI Taxonomy" id="2678564"/>
    <lineage>
        <taxon>Bacteria</taxon>
        <taxon>Bacillati</taxon>
        <taxon>Bacillota</taxon>
        <taxon>Bacilli</taxon>
        <taxon>Bacillales</taxon>
        <taxon>Paenibacillaceae</taxon>
        <taxon>Paenibacillus</taxon>
    </lineage>
</organism>
<comment type="caution">
    <text evidence="2">The sequence shown here is derived from an EMBL/GenBank/DDBJ whole genome shotgun (WGS) entry which is preliminary data.</text>
</comment>
<keyword evidence="1" id="KW-1133">Transmembrane helix</keyword>
<accession>A0A6G3ZSN3</accession>
<dbReference type="RefSeq" id="WP_163941609.1">
    <property type="nucleotide sequence ID" value="NZ_JAAIKC010000001.1"/>
</dbReference>
<name>A0A6G3ZSN3_9BACL</name>
<evidence type="ECO:0000313" key="2">
    <source>
        <dbReference type="EMBL" id="NEW05226.1"/>
    </source>
</evidence>
<evidence type="ECO:0008006" key="3">
    <source>
        <dbReference type="Google" id="ProtNLM"/>
    </source>
</evidence>
<keyword evidence="1" id="KW-0812">Transmembrane</keyword>